<reference evidence="2" key="1">
    <citation type="submission" date="2014-09" db="EMBL/GenBank/DDBJ databases">
        <authorList>
            <person name="Aslett A.Martin."/>
        </authorList>
    </citation>
    <scope>NUCLEOTIDE SEQUENCE</scope>
    <source>
        <strain evidence="2">ED321 Heterogonic</strain>
    </source>
</reference>
<reference evidence="4" key="3">
    <citation type="submission" date="2020-12" db="UniProtKB">
        <authorList>
            <consortium name="WormBaseParasite"/>
        </authorList>
    </citation>
    <scope>IDENTIFICATION</scope>
</reference>
<protein>
    <submittedName>
        <fullName evidence="2 4">Uncharacterized protein</fullName>
    </submittedName>
</protein>
<dbReference type="WBParaSite" id="SRAE_X000259600.1">
    <property type="protein sequence ID" value="SRAE_X000259600.1"/>
    <property type="gene ID" value="WBGene00268183"/>
</dbReference>
<sequence>MSIFFDNKQSGRMDTGKKNILSNNQISKVPEDCESMPESWCELSPSRGSFCSSLDATNLVLIGKDGESKFDSRASPISLNGPYNEIDRNLEQVRQKLQKDGLTSVRGQDWIWDWSTRSEQNYYSSKNFNRGTYNNSALTTPPNSPEPYYYEGNVFDYGKSPKKYPSHYYMISLVASHLCTLLLGTTMGYYLFKRFGQNITYFR</sequence>
<dbReference type="GeneID" id="36385677"/>
<dbReference type="OrthoDB" id="5857140at2759"/>
<organism evidence="2">
    <name type="scientific">Strongyloides ratti</name>
    <name type="common">Parasitic roundworm</name>
    <dbReference type="NCBI Taxonomy" id="34506"/>
    <lineage>
        <taxon>Eukaryota</taxon>
        <taxon>Metazoa</taxon>
        <taxon>Ecdysozoa</taxon>
        <taxon>Nematoda</taxon>
        <taxon>Chromadorea</taxon>
        <taxon>Rhabditida</taxon>
        <taxon>Tylenchina</taxon>
        <taxon>Panagrolaimomorpha</taxon>
        <taxon>Strongyloidoidea</taxon>
        <taxon>Strongyloididae</taxon>
        <taxon>Strongyloides</taxon>
    </lineage>
</organism>
<reference evidence="3" key="2">
    <citation type="submission" date="2014-09" db="EMBL/GenBank/DDBJ databases">
        <authorList>
            <person name="Martin A.A."/>
        </authorList>
    </citation>
    <scope>NUCLEOTIDE SEQUENCE</scope>
    <source>
        <strain evidence="3">ED321</strain>
    </source>
</reference>
<feature type="transmembrane region" description="Helical" evidence="1">
    <location>
        <begin position="168"/>
        <end position="192"/>
    </location>
</feature>
<evidence type="ECO:0000313" key="3">
    <source>
        <dbReference type="Proteomes" id="UP000035682"/>
    </source>
</evidence>
<dbReference type="RefSeq" id="XP_024500073.1">
    <property type="nucleotide sequence ID" value="XM_024645829.1"/>
</dbReference>
<evidence type="ECO:0000313" key="2">
    <source>
        <dbReference type="EMBL" id="CEF60864.1"/>
    </source>
</evidence>
<dbReference type="EMBL" id="LN609404">
    <property type="protein sequence ID" value="CEF60864.1"/>
    <property type="molecule type" value="Genomic_DNA"/>
</dbReference>
<keyword evidence="1" id="KW-1133">Transmembrane helix</keyword>
<gene>
    <name evidence="2 4 5" type="ORF">SRAE_X000259600</name>
</gene>
<evidence type="ECO:0000313" key="4">
    <source>
        <dbReference type="WBParaSite" id="SRAE_X000259600.1"/>
    </source>
</evidence>
<name>A0A090L060_STRRB</name>
<keyword evidence="1" id="KW-0472">Membrane</keyword>
<evidence type="ECO:0000256" key="1">
    <source>
        <dbReference type="SAM" id="Phobius"/>
    </source>
</evidence>
<dbReference type="WormBase" id="SRAE_X000259600">
    <property type="protein sequence ID" value="SRP01992"/>
    <property type="gene ID" value="WBGene00268183"/>
</dbReference>
<keyword evidence="1" id="KW-0812">Transmembrane</keyword>
<proteinExistence type="predicted"/>
<dbReference type="OMA" id="MSESWVE"/>
<keyword evidence="3" id="KW-1185">Reference proteome</keyword>
<accession>A0A090L060</accession>
<evidence type="ECO:0000313" key="5">
    <source>
        <dbReference type="WormBase" id="SRAE_X000259600"/>
    </source>
</evidence>
<dbReference type="Proteomes" id="UP000035682">
    <property type="component" value="Unplaced"/>
</dbReference>
<dbReference type="AlphaFoldDB" id="A0A090L060"/>
<dbReference type="CTD" id="36385677"/>